<reference evidence="1" key="1">
    <citation type="submission" date="2021-01" db="EMBL/GenBank/DDBJ databases">
        <authorList>
            <person name="Corre E."/>
            <person name="Pelletier E."/>
            <person name="Niang G."/>
            <person name="Scheremetjew M."/>
            <person name="Finn R."/>
            <person name="Kale V."/>
            <person name="Holt S."/>
            <person name="Cochrane G."/>
            <person name="Meng A."/>
            <person name="Brown T."/>
            <person name="Cohen L."/>
        </authorList>
    </citation>
    <scope>NUCLEOTIDE SEQUENCE</scope>
    <source>
        <strain evidence="1">CCMP645</strain>
    </source>
</reference>
<name>A0A7S4BJC4_CHRCT</name>
<dbReference type="CDD" id="cd02247">
    <property type="entry name" value="cupin_pirin_C"/>
    <property type="match status" value="1"/>
</dbReference>
<gene>
    <name evidence="1" type="ORF">PCAR00345_LOCUS20539</name>
</gene>
<dbReference type="AlphaFoldDB" id="A0A7S4BJC4"/>
<proteinExistence type="predicted"/>
<evidence type="ECO:0000313" key="1">
    <source>
        <dbReference type="EMBL" id="CAE0767927.1"/>
    </source>
</evidence>
<organism evidence="1">
    <name type="scientific">Chrysotila carterae</name>
    <name type="common">Marine alga</name>
    <name type="synonym">Syracosphaera carterae</name>
    <dbReference type="NCBI Taxonomy" id="13221"/>
    <lineage>
        <taxon>Eukaryota</taxon>
        <taxon>Haptista</taxon>
        <taxon>Haptophyta</taxon>
        <taxon>Prymnesiophyceae</taxon>
        <taxon>Isochrysidales</taxon>
        <taxon>Isochrysidaceae</taxon>
        <taxon>Chrysotila</taxon>
    </lineage>
</organism>
<accession>A0A7S4BJC4</accession>
<sequence length="120" mass="12881">MTTRLLYVYEGAALFGASRARIEAGTVARLSGDGSALHVEALPDQSCGARPLLSPLSPSVAKQRHSVHERFFDDGRGTDVGMMRSEESGIACRGEEASCDWLILMSRARVAVAASRRMGI</sequence>
<protein>
    <submittedName>
        <fullName evidence="1">Uncharacterized protein</fullName>
    </submittedName>
</protein>
<dbReference type="EMBL" id="HBIZ01032213">
    <property type="protein sequence ID" value="CAE0767927.1"/>
    <property type="molecule type" value="Transcribed_RNA"/>
</dbReference>